<evidence type="ECO:0000256" key="1">
    <source>
        <dbReference type="SAM" id="MobiDB-lite"/>
    </source>
</evidence>
<evidence type="ECO:0000259" key="2">
    <source>
        <dbReference type="PROSITE" id="PS50090"/>
    </source>
</evidence>
<feature type="compositionally biased region" description="Acidic residues" evidence="1">
    <location>
        <begin position="198"/>
        <end position="211"/>
    </location>
</feature>
<reference evidence="3 4" key="1">
    <citation type="journal article" date="2023" name="G3 (Bethesda)">
        <title>A chromosome-level genome assembly of Zasmidium syzygii isolated from banana leaves.</title>
        <authorList>
            <person name="van Westerhoven A.C."/>
            <person name="Mehrabi R."/>
            <person name="Talebi R."/>
            <person name="Steentjes M.B.F."/>
            <person name="Corcolon B."/>
            <person name="Chong P.A."/>
            <person name="Kema G.H.J."/>
            <person name="Seidl M.F."/>
        </authorList>
    </citation>
    <scope>NUCLEOTIDE SEQUENCE [LARGE SCALE GENOMIC DNA]</scope>
    <source>
        <strain evidence="3 4">P124</strain>
    </source>
</reference>
<gene>
    <name evidence="3" type="ORF">PRZ48_004918</name>
</gene>
<keyword evidence="4" id="KW-1185">Reference proteome</keyword>
<dbReference type="PROSITE" id="PS50090">
    <property type="entry name" value="MYB_LIKE"/>
    <property type="match status" value="1"/>
</dbReference>
<protein>
    <recommendedName>
        <fullName evidence="2">Myb-like domain-containing protein</fullName>
    </recommendedName>
</protein>
<sequence>MASTQNGGSSNGASAPDSPQNDNGSESDTIHVAAASTGQTQGQDATTQAPTTSTATMYPPTHAAPVPTPSTQMSPASDRQQANQRGLRGAPWLPEEDFYVFTLLAEEPDMPWREITPRLNAQFPDQPDRTSEAVRLRFRLQRGPFQARLNAQNGVGDHLADESEDEDGDEGEDGDEQEVQDLAQILLEVVDGVKSQEEDSDDDDEDPENDNDLPGGGG</sequence>
<feature type="compositionally biased region" description="Polar residues" evidence="1">
    <location>
        <begin position="1"/>
        <end position="27"/>
    </location>
</feature>
<dbReference type="Proteomes" id="UP001305779">
    <property type="component" value="Unassembled WGS sequence"/>
</dbReference>
<evidence type="ECO:0000313" key="3">
    <source>
        <dbReference type="EMBL" id="KAK4504003.1"/>
    </source>
</evidence>
<feature type="region of interest" description="Disordered" evidence="1">
    <location>
        <begin position="1"/>
        <end position="92"/>
    </location>
</feature>
<organism evidence="3 4">
    <name type="scientific">Zasmidium cellare</name>
    <name type="common">Wine cellar mold</name>
    <name type="synonym">Racodium cellare</name>
    <dbReference type="NCBI Taxonomy" id="395010"/>
    <lineage>
        <taxon>Eukaryota</taxon>
        <taxon>Fungi</taxon>
        <taxon>Dikarya</taxon>
        <taxon>Ascomycota</taxon>
        <taxon>Pezizomycotina</taxon>
        <taxon>Dothideomycetes</taxon>
        <taxon>Dothideomycetidae</taxon>
        <taxon>Mycosphaerellales</taxon>
        <taxon>Mycosphaerellaceae</taxon>
        <taxon>Zasmidium</taxon>
    </lineage>
</organism>
<feature type="region of interest" description="Disordered" evidence="1">
    <location>
        <begin position="150"/>
        <end position="218"/>
    </location>
</feature>
<feature type="compositionally biased region" description="Low complexity" evidence="1">
    <location>
        <begin position="33"/>
        <end position="56"/>
    </location>
</feature>
<evidence type="ECO:0000313" key="4">
    <source>
        <dbReference type="Proteomes" id="UP001305779"/>
    </source>
</evidence>
<proteinExistence type="predicted"/>
<name>A0ABR0ES24_ZASCE</name>
<comment type="caution">
    <text evidence="3">The sequence shown here is derived from an EMBL/GenBank/DDBJ whole genome shotgun (WGS) entry which is preliminary data.</text>
</comment>
<feature type="compositionally biased region" description="Acidic residues" evidence="1">
    <location>
        <begin position="162"/>
        <end position="179"/>
    </location>
</feature>
<feature type="domain" description="Myb-like" evidence="2">
    <location>
        <begin position="84"/>
        <end position="139"/>
    </location>
</feature>
<dbReference type="InterPro" id="IPR001005">
    <property type="entry name" value="SANT/Myb"/>
</dbReference>
<feature type="compositionally biased region" description="Polar residues" evidence="1">
    <location>
        <begin position="69"/>
        <end position="84"/>
    </location>
</feature>
<dbReference type="EMBL" id="JAXOVC010000003">
    <property type="protein sequence ID" value="KAK4504003.1"/>
    <property type="molecule type" value="Genomic_DNA"/>
</dbReference>
<accession>A0ABR0ES24</accession>